<evidence type="ECO:0000313" key="1">
    <source>
        <dbReference type="EMBL" id="MBB6039611.1"/>
    </source>
</evidence>
<proteinExistence type="predicted"/>
<dbReference type="EMBL" id="JACHGT010000024">
    <property type="protein sequence ID" value="MBB6039611.1"/>
    <property type="molecule type" value="Genomic_DNA"/>
</dbReference>
<name>A0A841FQP1_9ACTN</name>
<evidence type="ECO:0000313" key="2">
    <source>
        <dbReference type="Proteomes" id="UP000548476"/>
    </source>
</evidence>
<keyword evidence="2" id="KW-1185">Reference proteome</keyword>
<accession>A0A841FQP1</accession>
<dbReference type="AlphaFoldDB" id="A0A841FQP1"/>
<dbReference type="RefSeq" id="WP_184792700.1">
    <property type="nucleotide sequence ID" value="NZ_BONT01000028.1"/>
</dbReference>
<sequence length="66" mass="7118">MRPFGLRPALLGSRTLIACRAAARVEEDDGNTGDPSLSRIFGDLRDEKLASRLVGPLASPPPTCRR</sequence>
<comment type="caution">
    <text evidence="1">The sequence shown here is derived from an EMBL/GenBank/DDBJ whole genome shotgun (WGS) entry which is preliminary data.</text>
</comment>
<reference evidence="1 2" key="1">
    <citation type="submission" date="2020-08" db="EMBL/GenBank/DDBJ databases">
        <title>Genomic Encyclopedia of Type Strains, Phase IV (KMG-IV): sequencing the most valuable type-strain genomes for metagenomic binning, comparative biology and taxonomic classification.</title>
        <authorList>
            <person name="Goeker M."/>
        </authorList>
    </citation>
    <scope>NUCLEOTIDE SEQUENCE [LARGE SCALE GENOMIC DNA]</scope>
    <source>
        <strain evidence="1 2">YIM 65646</strain>
    </source>
</reference>
<protein>
    <submittedName>
        <fullName evidence="1">Uncharacterized protein</fullName>
    </submittedName>
</protein>
<organism evidence="1 2">
    <name type="scientific">Phytomonospora endophytica</name>
    <dbReference type="NCBI Taxonomy" id="714109"/>
    <lineage>
        <taxon>Bacteria</taxon>
        <taxon>Bacillati</taxon>
        <taxon>Actinomycetota</taxon>
        <taxon>Actinomycetes</taxon>
        <taxon>Micromonosporales</taxon>
        <taxon>Micromonosporaceae</taxon>
        <taxon>Phytomonospora</taxon>
    </lineage>
</organism>
<gene>
    <name evidence="1" type="ORF">HNR73_007508</name>
</gene>
<dbReference type="Proteomes" id="UP000548476">
    <property type="component" value="Unassembled WGS sequence"/>
</dbReference>